<feature type="non-terminal residue" evidence="1">
    <location>
        <position position="88"/>
    </location>
</feature>
<feature type="non-terminal residue" evidence="1">
    <location>
        <position position="1"/>
    </location>
</feature>
<keyword evidence="2" id="KW-1185">Reference proteome</keyword>
<sequence length="88" mass="10212">DCIGEQETHHGHRNICERPSLSEPDESIIHLFSHKQKRLILVHCHNDRTKVTVDQIKHFEIEISNYLVDTLGIYVIDDDTFSKCSLTV</sequence>
<proteinExistence type="predicted"/>
<gene>
    <name evidence="1" type="ORF">RPERSI_LOCUS20026</name>
</gene>
<name>A0ACA9RK83_9GLOM</name>
<dbReference type="EMBL" id="CAJVQC010055818">
    <property type="protein sequence ID" value="CAG8795771.1"/>
    <property type="molecule type" value="Genomic_DNA"/>
</dbReference>
<protein>
    <submittedName>
        <fullName evidence="1">2252_t:CDS:1</fullName>
    </submittedName>
</protein>
<dbReference type="Proteomes" id="UP000789920">
    <property type="component" value="Unassembled WGS sequence"/>
</dbReference>
<evidence type="ECO:0000313" key="1">
    <source>
        <dbReference type="EMBL" id="CAG8795771.1"/>
    </source>
</evidence>
<organism evidence="1 2">
    <name type="scientific">Racocetra persica</name>
    <dbReference type="NCBI Taxonomy" id="160502"/>
    <lineage>
        <taxon>Eukaryota</taxon>
        <taxon>Fungi</taxon>
        <taxon>Fungi incertae sedis</taxon>
        <taxon>Mucoromycota</taxon>
        <taxon>Glomeromycotina</taxon>
        <taxon>Glomeromycetes</taxon>
        <taxon>Diversisporales</taxon>
        <taxon>Gigasporaceae</taxon>
        <taxon>Racocetra</taxon>
    </lineage>
</organism>
<evidence type="ECO:0000313" key="2">
    <source>
        <dbReference type="Proteomes" id="UP000789920"/>
    </source>
</evidence>
<reference evidence="1" key="1">
    <citation type="submission" date="2021-06" db="EMBL/GenBank/DDBJ databases">
        <authorList>
            <person name="Kallberg Y."/>
            <person name="Tangrot J."/>
            <person name="Rosling A."/>
        </authorList>
    </citation>
    <scope>NUCLEOTIDE SEQUENCE</scope>
    <source>
        <strain evidence="1">MA461A</strain>
    </source>
</reference>
<comment type="caution">
    <text evidence="1">The sequence shown here is derived from an EMBL/GenBank/DDBJ whole genome shotgun (WGS) entry which is preliminary data.</text>
</comment>
<accession>A0ACA9RK83</accession>